<feature type="compositionally biased region" description="Basic residues" evidence="1">
    <location>
        <begin position="16"/>
        <end position="36"/>
    </location>
</feature>
<feature type="compositionally biased region" description="Low complexity" evidence="1">
    <location>
        <begin position="179"/>
        <end position="190"/>
    </location>
</feature>
<sequence length="274" mass="29306">EPVRSRHVASPVGRRALLRRHRRGHVCRRRRQRRVARSHDPARHDDGPGRAGQDAPQPHPALRPPGHGGDRRHRRDHRAAGSHHVPADRPADHGRQAGDVRGGGLRHRPGGHPGVAGPDHAAGPTARGDASAGAARTGVPPVLRRAAGVGRLPVRRRGAGGGGRRERGRRRPHHRRGVAPHTGAPSPRSPGRGGLHRCLVSRGLRSAGVRAVRAHRRPHHPLPLGHRGDRGVLPRPVAEHRGARRLRRRGRGGLERGRCAAGPVSPAGADGDAL</sequence>
<feature type="compositionally biased region" description="Basic residues" evidence="1">
    <location>
        <begin position="70"/>
        <end position="81"/>
    </location>
</feature>
<feature type="region of interest" description="Disordered" evidence="1">
    <location>
        <begin position="1"/>
        <end position="196"/>
    </location>
</feature>
<name>A0A6J4ILJ1_9ACTN</name>
<feature type="non-terminal residue" evidence="2">
    <location>
        <position position="1"/>
    </location>
</feature>
<reference evidence="2" key="1">
    <citation type="submission" date="2020-02" db="EMBL/GenBank/DDBJ databases">
        <authorList>
            <person name="Meier V. D."/>
        </authorList>
    </citation>
    <scope>NUCLEOTIDE SEQUENCE</scope>
    <source>
        <strain evidence="2">AVDCRST_MAG50</strain>
    </source>
</reference>
<organism evidence="2">
    <name type="scientific">uncultured Acidimicrobiales bacterium</name>
    <dbReference type="NCBI Taxonomy" id="310071"/>
    <lineage>
        <taxon>Bacteria</taxon>
        <taxon>Bacillati</taxon>
        <taxon>Actinomycetota</taxon>
        <taxon>Acidimicrobiia</taxon>
        <taxon>Acidimicrobiales</taxon>
        <taxon>environmental samples</taxon>
    </lineage>
</organism>
<feature type="non-terminal residue" evidence="2">
    <location>
        <position position="274"/>
    </location>
</feature>
<feature type="region of interest" description="Disordered" evidence="1">
    <location>
        <begin position="243"/>
        <end position="274"/>
    </location>
</feature>
<evidence type="ECO:0000256" key="1">
    <source>
        <dbReference type="SAM" id="MobiDB-lite"/>
    </source>
</evidence>
<proteinExistence type="predicted"/>
<feature type="compositionally biased region" description="Basic residues" evidence="1">
    <location>
        <begin position="166"/>
        <end position="178"/>
    </location>
</feature>
<protein>
    <submittedName>
        <fullName evidence="2">Uncharacterized protein</fullName>
    </submittedName>
</protein>
<feature type="compositionally biased region" description="Basic and acidic residues" evidence="1">
    <location>
        <begin position="85"/>
        <end position="98"/>
    </location>
</feature>
<accession>A0A6J4ILJ1</accession>
<feature type="compositionally biased region" description="Basic and acidic residues" evidence="1">
    <location>
        <begin position="37"/>
        <end position="48"/>
    </location>
</feature>
<dbReference type="EMBL" id="CADCTF010000112">
    <property type="protein sequence ID" value="CAA9253228.1"/>
    <property type="molecule type" value="Genomic_DNA"/>
</dbReference>
<gene>
    <name evidence="2" type="ORF">AVDCRST_MAG50-2286</name>
</gene>
<dbReference type="AlphaFoldDB" id="A0A6J4ILJ1"/>
<evidence type="ECO:0000313" key="2">
    <source>
        <dbReference type="EMBL" id="CAA9253228.1"/>
    </source>
</evidence>